<reference evidence="1" key="1">
    <citation type="submission" date="2021-01" db="EMBL/GenBank/DDBJ databases">
        <authorList>
            <person name="Sun Q."/>
        </authorList>
    </citation>
    <scope>NUCLEOTIDE SEQUENCE</scope>
    <source>
        <strain evidence="1">YIM B02566</strain>
    </source>
</reference>
<keyword evidence="1" id="KW-0689">Ribosomal protein</keyword>
<dbReference type="Proteomes" id="UP000616151">
    <property type="component" value="Unassembled WGS sequence"/>
</dbReference>
<gene>
    <name evidence="1" type="ORF">JHL16_03600</name>
</gene>
<dbReference type="EMBL" id="JAENHL010000004">
    <property type="protein sequence ID" value="MBK1865423.1"/>
    <property type="molecule type" value="Genomic_DNA"/>
</dbReference>
<sequence length="311" mass="33182">MQFTLTIDHLTEARAAELATLFEDQDESPLAVTINETDEAARLWNVVAYFDGEAEARAAGEALTPLLPAETFTIDALPDVDWVRRSLEGLAPVVAGRFFLYGSHDRERRRPSGISLEIDAGTAFGTGHHGTTSGCLLALDRLLKRNTPRRVLDVGCGTGVLAIAAARALRRAVTASDIDPIAVDVTIDNARNNGAGALLSGLTAPGLKHRRIAASAPYDLIFANILARPLIALAGDLAASLAPGGTLILSGLTLDQEQAVRAAYRNRGLIPENPIRLGNWATLVFTQTKSPRRFRRGHHVGTTAGSGWELA</sequence>
<keyword evidence="1" id="KW-0489">Methyltransferase</keyword>
<accession>A0ACC5QYF7</accession>
<evidence type="ECO:0000313" key="2">
    <source>
        <dbReference type="Proteomes" id="UP000616151"/>
    </source>
</evidence>
<evidence type="ECO:0000313" key="1">
    <source>
        <dbReference type="EMBL" id="MBK1865423.1"/>
    </source>
</evidence>
<organism evidence="1 2">
    <name type="scientific">Taklimakanibacter albus</name>
    <dbReference type="NCBI Taxonomy" id="2800327"/>
    <lineage>
        <taxon>Bacteria</taxon>
        <taxon>Pseudomonadati</taxon>
        <taxon>Pseudomonadota</taxon>
        <taxon>Alphaproteobacteria</taxon>
        <taxon>Hyphomicrobiales</taxon>
        <taxon>Aestuariivirgaceae</taxon>
        <taxon>Taklimakanibacter</taxon>
    </lineage>
</organism>
<proteinExistence type="predicted"/>
<name>A0ACC5QYF7_9HYPH</name>
<keyword evidence="1" id="KW-0687">Ribonucleoprotein</keyword>
<comment type="caution">
    <text evidence="1">The sequence shown here is derived from an EMBL/GenBank/DDBJ whole genome shotgun (WGS) entry which is preliminary data.</text>
</comment>
<keyword evidence="1" id="KW-0808">Transferase</keyword>
<protein>
    <submittedName>
        <fullName evidence="1">50S ribosomal protein L11 methyltransferase</fullName>
    </submittedName>
</protein>
<keyword evidence="2" id="KW-1185">Reference proteome</keyword>